<dbReference type="EMBL" id="CP121271">
    <property type="protein sequence ID" value="WMC87537.1"/>
    <property type="molecule type" value="Genomic_DNA"/>
</dbReference>
<feature type="compositionally biased region" description="Low complexity" evidence="2">
    <location>
        <begin position="214"/>
        <end position="237"/>
    </location>
</feature>
<protein>
    <submittedName>
        <fullName evidence="5">Pitrilysin family protein</fullName>
    </submittedName>
</protein>
<evidence type="ECO:0000256" key="1">
    <source>
        <dbReference type="ARBA" id="ARBA00007261"/>
    </source>
</evidence>
<dbReference type="PANTHER" id="PTHR11851:SF49">
    <property type="entry name" value="MITOCHONDRIAL-PROCESSING PEPTIDASE SUBUNIT ALPHA"/>
    <property type="match status" value="1"/>
</dbReference>
<dbReference type="InterPro" id="IPR007863">
    <property type="entry name" value="Peptidase_M16_C"/>
</dbReference>
<reference evidence="5" key="1">
    <citation type="submission" date="2023-03" db="EMBL/GenBank/DDBJ databases">
        <title>Borrelidin-producing and root-colonizing Streptomyces rochei is a potent biopesticide for soil-borne oomycete-caused plant diseases.</title>
        <authorList>
            <person name="Zhou D."/>
            <person name="Wang X."/>
            <person name="Navarro-Munoz J.C."/>
            <person name="Li W."/>
            <person name="Li J."/>
            <person name="Jiu M."/>
            <person name="Deng S."/>
            <person name="Ye Y."/>
            <person name="Daly P."/>
            <person name="Wei L."/>
        </authorList>
    </citation>
    <scope>NUCLEOTIDE SEQUENCE</scope>
    <source>
        <strain evidence="5">JK1</strain>
    </source>
</reference>
<evidence type="ECO:0000256" key="2">
    <source>
        <dbReference type="SAM" id="MobiDB-lite"/>
    </source>
</evidence>
<dbReference type="Pfam" id="PF05193">
    <property type="entry name" value="Peptidase_M16_C"/>
    <property type="match status" value="1"/>
</dbReference>
<accession>A0AAX3ZK00</accession>
<evidence type="ECO:0000313" key="6">
    <source>
        <dbReference type="Proteomes" id="UP001231701"/>
    </source>
</evidence>
<dbReference type="GeneID" id="90944176"/>
<feature type="domain" description="Peptidase M16 N-terminal" evidence="3">
    <location>
        <begin position="15"/>
        <end position="125"/>
    </location>
</feature>
<evidence type="ECO:0000313" key="5">
    <source>
        <dbReference type="EMBL" id="WMC87537.1"/>
    </source>
</evidence>
<dbReference type="GO" id="GO:0046872">
    <property type="term" value="F:metal ion binding"/>
    <property type="evidence" value="ECO:0007669"/>
    <property type="project" value="InterPro"/>
</dbReference>
<dbReference type="RefSeq" id="WP_270883417.1">
    <property type="nucleotide sequence ID" value="NZ_CP121271.1"/>
</dbReference>
<dbReference type="InterPro" id="IPR050361">
    <property type="entry name" value="MPP/UQCRC_Complex"/>
</dbReference>
<evidence type="ECO:0000259" key="3">
    <source>
        <dbReference type="Pfam" id="PF00675"/>
    </source>
</evidence>
<dbReference type="SUPFAM" id="SSF63411">
    <property type="entry name" value="LuxS/MPP-like metallohydrolase"/>
    <property type="match status" value="2"/>
</dbReference>
<feature type="domain" description="Peptidase M16 C-terminal" evidence="4">
    <location>
        <begin position="152"/>
        <end position="207"/>
    </location>
</feature>
<dbReference type="Gene3D" id="3.30.830.10">
    <property type="entry name" value="Metalloenzyme, LuxS/M16 peptidase-like"/>
    <property type="match status" value="2"/>
</dbReference>
<feature type="region of interest" description="Disordered" evidence="2">
    <location>
        <begin position="189"/>
        <end position="250"/>
    </location>
</feature>
<gene>
    <name evidence="5" type="ORF">P7W03_19095</name>
</gene>
<dbReference type="AlphaFoldDB" id="A0AAX3ZK00"/>
<comment type="similarity">
    <text evidence="1">Belongs to the peptidase M16 family.</text>
</comment>
<dbReference type="PANTHER" id="PTHR11851">
    <property type="entry name" value="METALLOPROTEASE"/>
    <property type="match status" value="1"/>
</dbReference>
<proteinExistence type="inferred from homology"/>
<dbReference type="InterPro" id="IPR011765">
    <property type="entry name" value="Pept_M16_N"/>
</dbReference>
<dbReference type="Pfam" id="PF00675">
    <property type="entry name" value="Peptidase_M16"/>
    <property type="match status" value="1"/>
</dbReference>
<dbReference type="Proteomes" id="UP001231701">
    <property type="component" value="Chromosome"/>
</dbReference>
<evidence type="ECO:0000259" key="4">
    <source>
        <dbReference type="Pfam" id="PF05193"/>
    </source>
</evidence>
<dbReference type="InterPro" id="IPR011249">
    <property type="entry name" value="Metalloenz_LuxS/M16"/>
</dbReference>
<name>A0AAX3ZK00_STRRO</name>
<organism evidence="5 6">
    <name type="scientific">Streptomyces rochei</name>
    <name type="common">Streptomyces parvullus</name>
    <dbReference type="NCBI Taxonomy" id="1928"/>
    <lineage>
        <taxon>Bacteria</taxon>
        <taxon>Bacillati</taxon>
        <taxon>Actinomycetota</taxon>
        <taxon>Actinomycetes</taxon>
        <taxon>Kitasatosporales</taxon>
        <taxon>Streptomycetaceae</taxon>
        <taxon>Streptomyces</taxon>
        <taxon>Streptomyces rochei group</taxon>
    </lineage>
</organism>
<sequence length="431" mass="45379">MTLPLTVEEVPGRGLVAVALTVRAGGDDDPPGRHGTAHLVEHLMFPRGAGEDSGHVALVEEAGGMCNAETHRDHTVFHTVAPADALPEILAWEARRLRRFAPAPATVRSENAIVAEEIRASDAGTRLWDTVLAALHPGARDAYGTVAELRALTPDEAEAFFRRHYRPERAVLSVAGDVDAGRTAELVEREFGGWTPPPVPCPADRTAPGPSPAPASASPSPSPSFSVPSSPSPSARPHGVTPRHEAPVPYHRDGVAIGHALADPRRDRGTYFAQAVLCEVLRRSRLPGLLTRTARLDAATVRCGYQGQWLASAAPDLALVLLGRAPGTGTDEAVGLWRDTLAELAAEPPGQEELRPALAVLRAACHRQADSLTARAVTHGRAALLFPGLDGTGPDTIPEHLAAVTAPEVSAAARALLTAPSTVRTLERATP</sequence>